<evidence type="ECO:0000313" key="5">
    <source>
        <dbReference type="EMBL" id="KAJ7701083.1"/>
    </source>
</evidence>
<dbReference type="Proteomes" id="UP001221757">
    <property type="component" value="Unassembled WGS sequence"/>
</dbReference>
<dbReference type="InterPro" id="IPR006598">
    <property type="entry name" value="CAP10"/>
</dbReference>
<keyword evidence="3" id="KW-1133">Transmembrane helix</keyword>
<evidence type="ECO:0000256" key="3">
    <source>
        <dbReference type="SAM" id="Phobius"/>
    </source>
</evidence>
<evidence type="ECO:0000256" key="1">
    <source>
        <dbReference type="ARBA" id="ARBA00010118"/>
    </source>
</evidence>
<comment type="similarity">
    <text evidence="1">Belongs to the glycosyltransferase 90 family.</text>
</comment>
<dbReference type="AlphaFoldDB" id="A0AAD7GQC8"/>
<feature type="domain" description="Glycosyl transferase CAP10" evidence="4">
    <location>
        <begin position="313"/>
        <end position="591"/>
    </location>
</feature>
<sequence>MVAGVGAFLQGLSAQLYPRRPEFSPLPPPPRMPSWLPSYFKQVHNQNSEPLLPENAAHVRGDDEHDGIELVLRSRPCRTQFTHFSSWSRLWIIVIVGVVCIPATLILSSGQALVPINYHETVVNHYDKNSSAHAPIDALRGRQSSTLSQAVARYSLRNNRPPPLNYDRWYDFAQEHRCLIDEYHQISRDFEPFYQLAQEDPAFFKRMVDRGTAKVTRDGSGMTTGRFAGGRFKFTDRQSTLYAGDWPRTFARFASFMPNMNVVLNGRDEPRVIFDYRRPNMKRAALNTSDRTPFEHAPQSTARFFKDVVHCLVPDRPIGFTELANDASAFMLASSSTEFTTDMYPVLSMAKIAPCFADILVPSEFYYSDSRWAPRYAYPDNIPWDAKIPRLYWRGKSSGGRISGTNYRAFPRFRAVDIGRENLDLMDVALSGFHASLCDDDCDAAAIKAEYNITGTSTPRETVYGYKYALDLDGNSFSGRYLGLLRSGSLVFKVPSPVCILQTIELLTRAQTTIFAEYFNDWLRPFEHYIPVLPDLSDLVEKIEWAVAHDAEARAIQQAGQAVAERVLTDAQNDCYFAAVLLEWGRLQALALAEVSA</sequence>
<protein>
    <recommendedName>
        <fullName evidence="4">Glycosyl transferase CAP10 domain-containing protein</fullName>
    </recommendedName>
</protein>
<reference evidence="5" key="1">
    <citation type="submission" date="2023-03" db="EMBL/GenBank/DDBJ databases">
        <title>Massive genome expansion in bonnet fungi (Mycena s.s.) driven by repeated elements and novel gene families across ecological guilds.</title>
        <authorList>
            <consortium name="Lawrence Berkeley National Laboratory"/>
            <person name="Harder C.B."/>
            <person name="Miyauchi S."/>
            <person name="Viragh M."/>
            <person name="Kuo A."/>
            <person name="Thoen E."/>
            <person name="Andreopoulos B."/>
            <person name="Lu D."/>
            <person name="Skrede I."/>
            <person name="Drula E."/>
            <person name="Henrissat B."/>
            <person name="Morin E."/>
            <person name="Kohler A."/>
            <person name="Barry K."/>
            <person name="LaButti K."/>
            <person name="Morin E."/>
            <person name="Salamov A."/>
            <person name="Lipzen A."/>
            <person name="Mereny Z."/>
            <person name="Hegedus B."/>
            <person name="Baldrian P."/>
            <person name="Stursova M."/>
            <person name="Weitz H."/>
            <person name="Taylor A."/>
            <person name="Grigoriev I.V."/>
            <person name="Nagy L.G."/>
            <person name="Martin F."/>
            <person name="Kauserud H."/>
        </authorList>
    </citation>
    <scope>NUCLEOTIDE SEQUENCE</scope>
    <source>
        <strain evidence="5">CBHHK067</strain>
    </source>
</reference>
<accession>A0AAD7GQC8</accession>
<keyword evidence="6" id="KW-1185">Reference proteome</keyword>
<comment type="caution">
    <text evidence="5">The sequence shown here is derived from an EMBL/GenBank/DDBJ whole genome shotgun (WGS) entry which is preliminary data.</text>
</comment>
<dbReference type="Pfam" id="PF05686">
    <property type="entry name" value="Glyco_transf_90"/>
    <property type="match status" value="1"/>
</dbReference>
<keyword evidence="3" id="KW-0472">Membrane</keyword>
<dbReference type="PANTHER" id="PTHR12203">
    <property type="entry name" value="KDEL LYS-ASP-GLU-LEU CONTAINING - RELATED"/>
    <property type="match status" value="1"/>
</dbReference>
<dbReference type="PANTHER" id="PTHR12203:SF35">
    <property type="entry name" value="PROTEIN O-GLUCOSYLTRANSFERASE 1"/>
    <property type="match status" value="1"/>
</dbReference>
<proteinExistence type="inferred from homology"/>
<dbReference type="InterPro" id="IPR051091">
    <property type="entry name" value="O-Glucosyltr/Glycosyltrsf_90"/>
</dbReference>
<evidence type="ECO:0000259" key="4">
    <source>
        <dbReference type="SMART" id="SM00672"/>
    </source>
</evidence>
<organism evidence="5 6">
    <name type="scientific">Mycena rosella</name>
    <name type="common">Pink bonnet</name>
    <name type="synonym">Agaricus rosellus</name>
    <dbReference type="NCBI Taxonomy" id="1033263"/>
    <lineage>
        <taxon>Eukaryota</taxon>
        <taxon>Fungi</taxon>
        <taxon>Dikarya</taxon>
        <taxon>Basidiomycota</taxon>
        <taxon>Agaricomycotina</taxon>
        <taxon>Agaricomycetes</taxon>
        <taxon>Agaricomycetidae</taxon>
        <taxon>Agaricales</taxon>
        <taxon>Marasmiineae</taxon>
        <taxon>Mycenaceae</taxon>
        <taxon>Mycena</taxon>
    </lineage>
</organism>
<evidence type="ECO:0000313" key="6">
    <source>
        <dbReference type="Proteomes" id="UP001221757"/>
    </source>
</evidence>
<evidence type="ECO:0000256" key="2">
    <source>
        <dbReference type="ARBA" id="ARBA00022679"/>
    </source>
</evidence>
<feature type="transmembrane region" description="Helical" evidence="3">
    <location>
        <begin position="90"/>
        <end position="108"/>
    </location>
</feature>
<keyword evidence="3" id="KW-0812">Transmembrane</keyword>
<dbReference type="GO" id="GO:0016740">
    <property type="term" value="F:transferase activity"/>
    <property type="evidence" value="ECO:0007669"/>
    <property type="project" value="UniProtKB-KW"/>
</dbReference>
<dbReference type="EMBL" id="JARKIE010000018">
    <property type="protein sequence ID" value="KAJ7701083.1"/>
    <property type="molecule type" value="Genomic_DNA"/>
</dbReference>
<gene>
    <name evidence="5" type="ORF">B0H17DRAFT_1045961</name>
</gene>
<name>A0AAD7GQC8_MYCRO</name>
<dbReference type="SMART" id="SM00672">
    <property type="entry name" value="CAP10"/>
    <property type="match status" value="1"/>
</dbReference>
<keyword evidence="2" id="KW-0808">Transferase</keyword>